<reference evidence="1" key="1">
    <citation type="submission" date="2021-05" db="EMBL/GenBank/DDBJ databases">
        <authorList>
            <person name="Arsene-Ploetze F."/>
        </authorList>
    </citation>
    <scope>NUCLEOTIDE SEQUENCE</scope>
    <source>
        <strain evidence="1">DSM 42138</strain>
    </source>
</reference>
<sequence length="212" mass="22307">MLYLDALACATGASGADARRLLERTRAVLGADRGHGIKPWQRSILLAFEAIACSALRLPVPASTLPELELAQGPDGSFFGMPLVTGIVHLALRIVAPGHQVTLRRCDSLLAAQHPDGTWRFLTSQVWDTGLMVRALRGHPAFEAAALPAAVDFLASAQRPDGGWACAALLDSDNDTTGNTLLTITATQVHALAARGLRDALAAARHPPAEGL</sequence>
<organism evidence="1 2">
    <name type="scientific">Actinacidiphila cocklensis</name>
    <dbReference type="NCBI Taxonomy" id="887465"/>
    <lineage>
        <taxon>Bacteria</taxon>
        <taxon>Bacillati</taxon>
        <taxon>Actinomycetota</taxon>
        <taxon>Actinomycetes</taxon>
        <taxon>Kitasatosporales</taxon>
        <taxon>Streptomycetaceae</taxon>
        <taxon>Actinacidiphila</taxon>
    </lineage>
</organism>
<dbReference type="EMBL" id="CAJSLV010000050">
    <property type="protein sequence ID" value="CAG6393651.1"/>
    <property type="molecule type" value="Genomic_DNA"/>
</dbReference>
<accession>A0A9W4E622</accession>
<dbReference type="InterPro" id="IPR008930">
    <property type="entry name" value="Terpenoid_cyclase/PrenylTrfase"/>
</dbReference>
<evidence type="ECO:0008006" key="3">
    <source>
        <dbReference type="Google" id="ProtNLM"/>
    </source>
</evidence>
<comment type="caution">
    <text evidence="1">The sequence shown here is derived from an EMBL/GenBank/DDBJ whole genome shotgun (WGS) entry which is preliminary data.</text>
</comment>
<dbReference type="SUPFAM" id="SSF48239">
    <property type="entry name" value="Terpenoid cyclases/Protein prenyltransferases"/>
    <property type="match status" value="1"/>
</dbReference>
<proteinExistence type="predicted"/>
<keyword evidence="2" id="KW-1185">Reference proteome</keyword>
<dbReference type="Proteomes" id="UP001152519">
    <property type="component" value="Unassembled WGS sequence"/>
</dbReference>
<name>A0A9W4E622_9ACTN</name>
<protein>
    <recommendedName>
        <fullName evidence="3">Prenyltransferase and squalene oxidase repeat-containing protein</fullName>
    </recommendedName>
</protein>
<dbReference type="Gene3D" id="1.50.10.20">
    <property type="match status" value="1"/>
</dbReference>
<dbReference type="RefSeq" id="WP_251489493.1">
    <property type="nucleotide sequence ID" value="NZ_CAJSLV010000050.1"/>
</dbReference>
<evidence type="ECO:0000313" key="2">
    <source>
        <dbReference type="Proteomes" id="UP001152519"/>
    </source>
</evidence>
<evidence type="ECO:0000313" key="1">
    <source>
        <dbReference type="EMBL" id="CAG6393651.1"/>
    </source>
</evidence>
<gene>
    <name evidence="1" type="ORF">SCOCK_210091</name>
</gene>
<dbReference type="AlphaFoldDB" id="A0A9W4E622"/>